<comment type="caution">
    <text evidence="1">The sequence shown here is derived from an EMBL/GenBank/DDBJ whole genome shotgun (WGS) entry which is preliminary data.</text>
</comment>
<reference evidence="1" key="1">
    <citation type="journal article" date="2021" name="Mol. Ecol. Resour.">
        <title>Phylogenomic analyses of the genus Drosophila reveals genomic signals of climate adaptation.</title>
        <authorList>
            <person name="Li F."/>
            <person name="Rane R.V."/>
            <person name="Luria V."/>
            <person name="Xiong Z."/>
            <person name="Chen J."/>
            <person name="Li Z."/>
            <person name="Catullo R.A."/>
            <person name="Griffin P.C."/>
            <person name="Schiffer M."/>
            <person name="Pearce S."/>
            <person name="Lee S.F."/>
            <person name="McElroy K."/>
            <person name="Stocker A."/>
            <person name="Shirriffs J."/>
            <person name="Cockerell F."/>
            <person name="Coppin C."/>
            <person name="Sgro C.M."/>
            <person name="Karger A."/>
            <person name="Cain J.W."/>
            <person name="Weber J.A."/>
            <person name="Santpere G."/>
            <person name="Kirschner M.W."/>
            <person name="Hoffmann A.A."/>
            <person name="Oakeshott J.G."/>
            <person name="Zhang G."/>
        </authorList>
    </citation>
    <scope>NUCLEOTIDE SEQUENCE</scope>
    <source>
        <strain evidence="1">BGI-SZ-2011g</strain>
    </source>
</reference>
<name>A0AAD4K3I0_9MUSC</name>
<evidence type="ECO:0000313" key="1">
    <source>
        <dbReference type="EMBL" id="KAH8372345.1"/>
    </source>
</evidence>
<gene>
    <name evidence="1" type="ORF">KR093_011086</name>
</gene>
<keyword evidence="2" id="KW-1185">Reference proteome</keyword>
<sequence>MNLYDEEAISSFVFGSRGNQQTFHHRWQLDGKLQECISCFSSIDADEPPSQHWLQHGREQQSQLSKQQQALLDIIEARQIDTFFICDESAKDDLESFMSDSCSRAVPELLRWLFHNGAQRLEFNLTCYVNVLSQVYIFQSGTLAVQHHYDIEECVSVIYDMITQRIENYLTSSHGVGLDECSITRLRIQVKRTRDEHESGCRVGDLELPLPLQLRHEAATTSCSTTSEAELASLHAAYVKHQRECNGYFPSNMRVNLYGLQQCQTTKELYVVPYHISETLQQRPNKNFLILNNIQGEFQRLHELQTPIEKSQKSGNANSRARALQCRRCRAQFKCRSRLHIHQQLRCGQDFSVDSIHPDIMEIYEQCLPISHSVFQFNCYGITKPKTVMQKSQFVPRVECDWRGKSSVKVQNGPCVIISNAQLSSPCKLS</sequence>
<protein>
    <recommendedName>
        <fullName evidence="3">Protein terminus</fullName>
    </recommendedName>
</protein>
<accession>A0AAD4K3I0</accession>
<evidence type="ECO:0000313" key="2">
    <source>
        <dbReference type="Proteomes" id="UP001200034"/>
    </source>
</evidence>
<evidence type="ECO:0008006" key="3">
    <source>
        <dbReference type="Google" id="ProtNLM"/>
    </source>
</evidence>
<organism evidence="1 2">
    <name type="scientific">Drosophila rubida</name>
    <dbReference type="NCBI Taxonomy" id="30044"/>
    <lineage>
        <taxon>Eukaryota</taxon>
        <taxon>Metazoa</taxon>
        <taxon>Ecdysozoa</taxon>
        <taxon>Arthropoda</taxon>
        <taxon>Hexapoda</taxon>
        <taxon>Insecta</taxon>
        <taxon>Pterygota</taxon>
        <taxon>Neoptera</taxon>
        <taxon>Endopterygota</taxon>
        <taxon>Diptera</taxon>
        <taxon>Brachycera</taxon>
        <taxon>Muscomorpha</taxon>
        <taxon>Ephydroidea</taxon>
        <taxon>Drosophilidae</taxon>
        <taxon>Drosophila</taxon>
    </lineage>
</organism>
<dbReference type="Proteomes" id="UP001200034">
    <property type="component" value="Unassembled WGS sequence"/>
</dbReference>
<proteinExistence type="predicted"/>
<dbReference type="AlphaFoldDB" id="A0AAD4K3I0"/>
<dbReference type="EMBL" id="JAJJHW010002585">
    <property type="protein sequence ID" value="KAH8372345.1"/>
    <property type="molecule type" value="Genomic_DNA"/>
</dbReference>